<evidence type="ECO:0000313" key="2">
    <source>
        <dbReference type="EMBL" id="ODV85776.1"/>
    </source>
</evidence>
<evidence type="ECO:0000313" key="3">
    <source>
        <dbReference type="Proteomes" id="UP000094801"/>
    </source>
</evidence>
<feature type="region of interest" description="Disordered" evidence="1">
    <location>
        <begin position="1"/>
        <end position="42"/>
    </location>
</feature>
<dbReference type="STRING" id="983967.A0A1E4T211"/>
<feature type="compositionally biased region" description="Basic and acidic residues" evidence="1">
    <location>
        <begin position="29"/>
        <end position="41"/>
    </location>
</feature>
<protein>
    <recommendedName>
        <fullName evidence="4">Ribosome biogenesis protein ALB1</fullName>
    </recommendedName>
</protein>
<dbReference type="OrthoDB" id="4086742at2759"/>
<gene>
    <name evidence="2" type="ORF">CANARDRAFT_27867</name>
</gene>
<feature type="compositionally biased region" description="Basic residues" evidence="1">
    <location>
        <begin position="16"/>
        <end position="25"/>
    </location>
</feature>
<name>A0A1E4T211_9ASCO</name>
<accession>A0A1E4T211</accession>
<dbReference type="EMBL" id="KV453851">
    <property type="protein sequence ID" value="ODV85776.1"/>
    <property type="molecule type" value="Genomic_DNA"/>
</dbReference>
<evidence type="ECO:0000256" key="1">
    <source>
        <dbReference type="SAM" id="MobiDB-lite"/>
    </source>
</evidence>
<organism evidence="2 3">
    <name type="scientific">[Candida] arabinofermentans NRRL YB-2248</name>
    <dbReference type="NCBI Taxonomy" id="983967"/>
    <lineage>
        <taxon>Eukaryota</taxon>
        <taxon>Fungi</taxon>
        <taxon>Dikarya</taxon>
        <taxon>Ascomycota</taxon>
        <taxon>Saccharomycotina</taxon>
        <taxon>Pichiomycetes</taxon>
        <taxon>Pichiales</taxon>
        <taxon>Pichiaceae</taxon>
        <taxon>Ogataea</taxon>
        <taxon>Ogataea/Candida clade</taxon>
    </lineage>
</organism>
<reference evidence="3" key="1">
    <citation type="submission" date="2016-04" db="EMBL/GenBank/DDBJ databases">
        <title>Comparative genomics of biotechnologically important yeasts.</title>
        <authorList>
            <consortium name="DOE Joint Genome Institute"/>
            <person name="Riley R."/>
            <person name="Haridas S."/>
            <person name="Wolfe K.H."/>
            <person name="Lopes M.R."/>
            <person name="Hittinger C.T."/>
            <person name="Goker M."/>
            <person name="Salamov A."/>
            <person name="Wisecaver J."/>
            <person name="Long T.M."/>
            <person name="Aerts A.L."/>
            <person name="Barry K."/>
            <person name="Choi C."/>
            <person name="Clum A."/>
            <person name="Coughlan A.Y."/>
            <person name="Deshpande S."/>
            <person name="Douglass A.P."/>
            <person name="Hanson S.J."/>
            <person name="Klenk H.-P."/>
            <person name="Labutti K."/>
            <person name="Lapidus A."/>
            <person name="Lindquist E."/>
            <person name="Lipzen A."/>
            <person name="Meier-Kolthoff J.P."/>
            <person name="Ohm R.A."/>
            <person name="Otillar R.P."/>
            <person name="Pangilinan J."/>
            <person name="Peng Y."/>
            <person name="Rokas A."/>
            <person name="Rosa C.A."/>
            <person name="Scheuner C."/>
            <person name="Sibirny A.A."/>
            <person name="Slot J.C."/>
            <person name="Stielow J.B."/>
            <person name="Sun H."/>
            <person name="Kurtzman C.P."/>
            <person name="Blackwell M."/>
            <person name="Grigoriev I.V."/>
            <person name="Jeffries T.W."/>
        </authorList>
    </citation>
    <scope>NUCLEOTIDE SEQUENCE [LARGE SCALE GENOMIC DNA]</scope>
    <source>
        <strain evidence="3">NRRL YB-2248</strain>
    </source>
</reference>
<evidence type="ECO:0008006" key="4">
    <source>
        <dbReference type="Google" id="ProtNLM"/>
    </source>
</evidence>
<dbReference type="Proteomes" id="UP000094801">
    <property type="component" value="Unassembled WGS sequence"/>
</dbReference>
<dbReference type="AlphaFoldDB" id="A0A1E4T211"/>
<keyword evidence="3" id="KW-1185">Reference proteome</keyword>
<sequence>MPSKNSINKPKDNIIRQRKSLRRSSVRPVSKDRVESSDKPVKSTALAVYSGATLRSAKNLVQHTLSNKRAKKIERNQKYASARKLNTDQLLVDLAAQQEGSMDIDLEGKPETTSKKSSKIQEGVVRNALWAVVEDAAAGTFNVTVSGDGTTLGGPSF</sequence>
<proteinExistence type="predicted"/>